<dbReference type="Proteomes" id="UP000799291">
    <property type="component" value="Unassembled WGS sequence"/>
</dbReference>
<evidence type="ECO:0000313" key="2">
    <source>
        <dbReference type="EMBL" id="KAF2686361.1"/>
    </source>
</evidence>
<name>A0A6G1J822_9PLEO</name>
<dbReference type="OrthoDB" id="4338954at2759"/>
<dbReference type="AlphaFoldDB" id="A0A6G1J822"/>
<protein>
    <submittedName>
        <fullName evidence="2">Uncharacterized protein</fullName>
    </submittedName>
</protein>
<keyword evidence="3" id="KW-1185">Reference proteome</keyword>
<accession>A0A6G1J822</accession>
<reference evidence="2" key="1">
    <citation type="journal article" date="2020" name="Stud. Mycol.">
        <title>101 Dothideomycetes genomes: a test case for predicting lifestyles and emergence of pathogens.</title>
        <authorList>
            <person name="Haridas S."/>
            <person name="Albert R."/>
            <person name="Binder M."/>
            <person name="Bloem J."/>
            <person name="Labutti K."/>
            <person name="Salamov A."/>
            <person name="Andreopoulos B."/>
            <person name="Baker S."/>
            <person name="Barry K."/>
            <person name="Bills G."/>
            <person name="Bluhm B."/>
            <person name="Cannon C."/>
            <person name="Castanera R."/>
            <person name="Culley D."/>
            <person name="Daum C."/>
            <person name="Ezra D."/>
            <person name="Gonzalez J."/>
            <person name="Henrissat B."/>
            <person name="Kuo A."/>
            <person name="Liang C."/>
            <person name="Lipzen A."/>
            <person name="Lutzoni F."/>
            <person name="Magnuson J."/>
            <person name="Mondo S."/>
            <person name="Nolan M."/>
            <person name="Ohm R."/>
            <person name="Pangilinan J."/>
            <person name="Park H.-J."/>
            <person name="Ramirez L."/>
            <person name="Alfaro M."/>
            <person name="Sun H."/>
            <person name="Tritt A."/>
            <person name="Yoshinaga Y."/>
            <person name="Zwiers L.-H."/>
            <person name="Turgeon B."/>
            <person name="Goodwin S."/>
            <person name="Spatafora J."/>
            <person name="Crous P."/>
            <person name="Grigoriev I."/>
        </authorList>
    </citation>
    <scope>NUCLEOTIDE SEQUENCE</scope>
    <source>
        <strain evidence="2">CBS 122367</strain>
    </source>
</reference>
<dbReference type="EMBL" id="MU005577">
    <property type="protein sequence ID" value="KAF2686361.1"/>
    <property type="molecule type" value="Genomic_DNA"/>
</dbReference>
<sequence>MNRAAAPLLAAAATATLAAATRNPNIGRVAKWYLPAMAAVALSIAAIPEDFFNEPTKRTVTLGEANRRISFGIANQLGYQSQQANQPTQEELNQALLNYYGSRSSLKDMEHAVEGYEANIRPTQAHEKRQRLEEAYGDRSSLKHVRRAMEIYEVQ</sequence>
<feature type="chain" id="PRO_5026164826" evidence="1">
    <location>
        <begin position="21"/>
        <end position="155"/>
    </location>
</feature>
<organism evidence="2 3">
    <name type="scientific">Lentithecium fluviatile CBS 122367</name>
    <dbReference type="NCBI Taxonomy" id="1168545"/>
    <lineage>
        <taxon>Eukaryota</taxon>
        <taxon>Fungi</taxon>
        <taxon>Dikarya</taxon>
        <taxon>Ascomycota</taxon>
        <taxon>Pezizomycotina</taxon>
        <taxon>Dothideomycetes</taxon>
        <taxon>Pleosporomycetidae</taxon>
        <taxon>Pleosporales</taxon>
        <taxon>Massarineae</taxon>
        <taxon>Lentitheciaceae</taxon>
        <taxon>Lentithecium</taxon>
    </lineage>
</organism>
<feature type="signal peptide" evidence="1">
    <location>
        <begin position="1"/>
        <end position="20"/>
    </location>
</feature>
<keyword evidence="1" id="KW-0732">Signal</keyword>
<evidence type="ECO:0000256" key="1">
    <source>
        <dbReference type="SAM" id="SignalP"/>
    </source>
</evidence>
<proteinExistence type="predicted"/>
<gene>
    <name evidence="2" type="ORF">K458DRAFT_416664</name>
</gene>
<evidence type="ECO:0000313" key="3">
    <source>
        <dbReference type="Proteomes" id="UP000799291"/>
    </source>
</evidence>